<gene>
    <name evidence="1" type="ORF">B456_009G089400</name>
</gene>
<protein>
    <submittedName>
        <fullName evidence="1">Uncharacterized protein</fullName>
    </submittedName>
</protein>
<evidence type="ECO:0000313" key="2">
    <source>
        <dbReference type="Proteomes" id="UP000032304"/>
    </source>
</evidence>
<dbReference type="AlphaFoldDB" id="A0A0D2TM25"/>
<keyword evidence="2" id="KW-1185">Reference proteome</keyword>
<dbReference type="EMBL" id="CM001748">
    <property type="protein sequence ID" value="KJB55701.1"/>
    <property type="molecule type" value="Genomic_DNA"/>
</dbReference>
<proteinExistence type="predicted"/>
<organism evidence="1 2">
    <name type="scientific">Gossypium raimondii</name>
    <name type="common">Peruvian cotton</name>
    <name type="synonym">Gossypium klotzschianum subsp. raimondii</name>
    <dbReference type="NCBI Taxonomy" id="29730"/>
    <lineage>
        <taxon>Eukaryota</taxon>
        <taxon>Viridiplantae</taxon>
        <taxon>Streptophyta</taxon>
        <taxon>Embryophyta</taxon>
        <taxon>Tracheophyta</taxon>
        <taxon>Spermatophyta</taxon>
        <taxon>Magnoliopsida</taxon>
        <taxon>eudicotyledons</taxon>
        <taxon>Gunneridae</taxon>
        <taxon>Pentapetalae</taxon>
        <taxon>rosids</taxon>
        <taxon>malvids</taxon>
        <taxon>Malvales</taxon>
        <taxon>Malvaceae</taxon>
        <taxon>Malvoideae</taxon>
        <taxon>Gossypium</taxon>
    </lineage>
</organism>
<reference evidence="1 2" key="1">
    <citation type="journal article" date="2012" name="Nature">
        <title>Repeated polyploidization of Gossypium genomes and the evolution of spinnable cotton fibres.</title>
        <authorList>
            <person name="Paterson A.H."/>
            <person name="Wendel J.F."/>
            <person name="Gundlach H."/>
            <person name="Guo H."/>
            <person name="Jenkins J."/>
            <person name="Jin D."/>
            <person name="Llewellyn D."/>
            <person name="Showmaker K.C."/>
            <person name="Shu S."/>
            <person name="Udall J."/>
            <person name="Yoo M.J."/>
            <person name="Byers R."/>
            <person name="Chen W."/>
            <person name="Doron-Faigenboim A."/>
            <person name="Duke M.V."/>
            <person name="Gong L."/>
            <person name="Grimwood J."/>
            <person name="Grover C."/>
            <person name="Grupp K."/>
            <person name="Hu G."/>
            <person name="Lee T.H."/>
            <person name="Li J."/>
            <person name="Lin L."/>
            <person name="Liu T."/>
            <person name="Marler B.S."/>
            <person name="Page J.T."/>
            <person name="Roberts A.W."/>
            <person name="Romanel E."/>
            <person name="Sanders W.S."/>
            <person name="Szadkowski E."/>
            <person name="Tan X."/>
            <person name="Tang H."/>
            <person name="Xu C."/>
            <person name="Wang J."/>
            <person name="Wang Z."/>
            <person name="Zhang D."/>
            <person name="Zhang L."/>
            <person name="Ashrafi H."/>
            <person name="Bedon F."/>
            <person name="Bowers J.E."/>
            <person name="Brubaker C.L."/>
            <person name="Chee P.W."/>
            <person name="Das S."/>
            <person name="Gingle A.R."/>
            <person name="Haigler C.H."/>
            <person name="Harker D."/>
            <person name="Hoffmann L.V."/>
            <person name="Hovav R."/>
            <person name="Jones D.C."/>
            <person name="Lemke C."/>
            <person name="Mansoor S."/>
            <person name="ur Rahman M."/>
            <person name="Rainville L.N."/>
            <person name="Rambani A."/>
            <person name="Reddy U.K."/>
            <person name="Rong J.K."/>
            <person name="Saranga Y."/>
            <person name="Scheffler B.E."/>
            <person name="Scheffler J.A."/>
            <person name="Stelly D.M."/>
            <person name="Triplett B.A."/>
            <person name="Van Deynze A."/>
            <person name="Vaslin M.F."/>
            <person name="Waghmare V.N."/>
            <person name="Walford S.A."/>
            <person name="Wright R.J."/>
            <person name="Zaki E.A."/>
            <person name="Zhang T."/>
            <person name="Dennis E.S."/>
            <person name="Mayer K.F."/>
            <person name="Peterson D.G."/>
            <person name="Rokhsar D.S."/>
            <person name="Wang X."/>
            <person name="Schmutz J."/>
        </authorList>
    </citation>
    <scope>NUCLEOTIDE SEQUENCE [LARGE SCALE GENOMIC DNA]</scope>
</reference>
<name>A0A0D2TM25_GOSRA</name>
<evidence type="ECO:0000313" key="1">
    <source>
        <dbReference type="EMBL" id="KJB55701.1"/>
    </source>
</evidence>
<dbReference type="Proteomes" id="UP000032304">
    <property type="component" value="Chromosome 9"/>
</dbReference>
<accession>A0A0D2TM25</accession>
<sequence length="67" mass="7542">MVIKQAPGLYIYHFGENFVLNTLLLLNSTKSNVYHLTKCRSSLVNISSKKSGKFLQQSPTNTPKRVS</sequence>
<dbReference type="Gramene" id="KJB55701">
    <property type="protein sequence ID" value="KJB55701"/>
    <property type="gene ID" value="B456_009G089400"/>
</dbReference>